<evidence type="ECO:0008006" key="4">
    <source>
        <dbReference type="Google" id="ProtNLM"/>
    </source>
</evidence>
<feature type="transmembrane region" description="Helical" evidence="1">
    <location>
        <begin position="87"/>
        <end position="110"/>
    </location>
</feature>
<dbReference type="OrthoDB" id="9804829at2"/>
<keyword evidence="1" id="KW-1133">Transmembrane helix</keyword>
<dbReference type="Pfam" id="PF22564">
    <property type="entry name" value="HAAS"/>
    <property type="match status" value="1"/>
</dbReference>
<dbReference type="EMBL" id="FWWY01000001">
    <property type="protein sequence ID" value="SMC03486.1"/>
    <property type="molecule type" value="Genomic_DNA"/>
</dbReference>
<accession>A0A1W1WB29</accession>
<proteinExistence type="predicted"/>
<organism evidence="2 3">
    <name type="scientific">Sulfobacillus thermosulfidooxidans (strain DSM 9293 / VKM B-1269 / AT-1)</name>
    <dbReference type="NCBI Taxonomy" id="929705"/>
    <lineage>
        <taxon>Bacteria</taxon>
        <taxon>Bacillati</taxon>
        <taxon>Bacillota</taxon>
        <taxon>Clostridia</taxon>
        <taxon>Eubacteriales</taxon>
        <taxon>Clostridiales Family XVII. Incertae Sedis</taxon>
        <taxon>Sulfobacillus</taxon>
    </lineage>
</organism>
<keyword evidence="1" id="KW-0472">Membrane</keyword>
<evidence type="ECO:0000313" key="2">
    <source>
        <dbReference type="EMBL" id="SMC03486.1"/>
    </source>
</evidence>
<keyword evidence="3" id="KW-1185">Reference proteome</keyword>
<keyword evidence="1" id="KW-0812">Transmembrane</keyword>
<sequence>MTTTNQNDQLIQQYMDQMRRALKDLPPSRRQQILEDIAEHIRSARMQLPEENEVSIRQILENLGDPEMIRHEAMLPSSRSSNGFDQWVPWLLLFGGFLFLIGWVTGLILLWRSPTWRTRDKILGTLIWPGGLATVFVELALPAGATTQSCAGLPNGTVHCVTSTSGFHLPLVIGIPFLILEIFAPIWVTMRLMKISRQSILT</sequence>
<name>A0A1W1WB29_SULTA</name>
<dbReference type="RefSeq" id="WP_020375168.1">
    <property type="nucleotide sequence ID" value="NZ_FWWY01000001.1"/>
</dbReference>
<dbReference type="Proteomes" id="UP000192660">
    <property type="component" value="Unassembled WGS sequence"/>
</dbReference>
<evidence type="ECO:0000256" key="1">
    <source>
        <dbReference type="SAM" id="Phobius"/>
    </source>
</evidence>
<reference evidence="3" key="1">
    <citation type="submission" date="2017-04" db="EMBL/GenBank/DDBJ databases">
        <authorList>
            <person name="Varghese N."/>
            <person name="Submissions S."/>
        </authorList>
    </citation>
    <scope>NUCLEOTIDE SEQUENCE [LARGE SCALE GENOMIC DNA]</scope>
    <source>
        <strain evidence="3">DSM 9293</strain>
    </source>
</reference>
<gene>
    <name evidence="2" type="ORF">SAMN00768000_1114</name>
</gene>
<feature type="transmembrane region" description="Helical" evidence="1">
    <location>
        <begin position="122"/>
        <end position="145"/>
    </location>
</feature>
<dbReference type="AlphaFoldDB" id="A0A1W1WB29"/>
<feature type="transmembrane region" description="Helical" evidence="1">
    <location>
        <begin position="165"/>
        <end position="188"/>
    </location>
</feature>
<evidence type="ECO:0000313" key="3">
    <source>
        <dbReference type="Proteomes" id="UP000192660"/>
    </source>
</evidence>
<protein>
    <recommendedName>
        <fullName evidence="4">DUF1700 domain-containing protein</fullName>
    </recommendedName>
</protein>